<accession>A0ABY5VQY7</accession>
<gene>
    <name evidence="1" type="ORF">Dfulv_31035</name>
</gene>
<protein>
    <recommendedName>
        <fullName evidence="3">SHOCT domain-containing protein</fullName>
    </recommendedName>
</protein>
<keyword evidence="2" id="KW-1185">Reference proteome</keyword>
<dbReference type="EMBL" id="CP073720">
    <property type="protein sequence ID" value="UWP79587.1"/>
    <property type="molecule type" value="Genomic_DNA"/>
</dbReference>
<evidence type="ECO:0008006" key="3">
    <source>
        <dbReference type="Google" id="ProtNLM"/>
    </source>
</evidence>
<sequence>MAATLLVVAILGAVYLALIALHATAIRHHADGGRLDRRPRLAIWLAAHLRPDPRDRVPADPGLARDERMAVRRLMSGELDKDTYRDTLAGIAAQDAAAHPLQLPQSRQ</sequence>
<evidence type="ECO:0000313" key="1">
    <source>
        <dbReference type="EMBL" id="UWP79587.1"/>
    </source>
</evidence>
<proteinExistence type="predicted"/>
<dbReference type="Proteomes" id="UP001059617">
    <property type="component" value="Chromosome"/>
</dbReference>
<name>A0ABY5VQY7_9ACTN</name>
<dbReference type="RefSeq" id="WP_259857345.1">
    <property type="nucleotide sequence ID" value="NZ_BAAAST010000001.1"/>
</dbReference>
<organism evidence="1 2">
    <name type="scientific">Dactylosporangium fulvum</name>
    <dbReference type="NCBI Taxonomy" id="53359"/>
    <lineage>
        <taxon>Bacteria</taxon>
        <taxon>Bacillati</taxon>
        <taxon>Actinomycetota</taxon>
        <taxon>Actinomycetes</taxon>
        <taxon>Micromonosporales</taxon>
        <taxon>Micromonosporaceae</taxon>
        <taxon>Dactylosporangium</taxon>
    </lineage>
</organism>
<evidence type="ECO:0000313" key="2">
    <source>
        <dbReference type="Proteomes" id="UP001059617"/>
    </source>
</evidence>
<reference evidence="1" key="2">
    <citation type="submission" date="2022-09" db="EMBL/GenBank/DDBJ databases">
        <title>Biosynthetic gene clusters of Dactylosporangioum fulvum.</title>
        <authorList>
            <person name="Caradec T."/>
        </authorList>
    </citation>
    <scope>NUCLEOTIDE SEQUENCE</scope>
    <source>
        <strain evidence="1">NRRL B-16292</strain>
    </source>
</reference>
<reference evidence="1" key="1">
    <citation type="submission" date="2021-04" db="EMBL/GenBank/DDBJ databases">
        <authorList>
            <person name="Hartkoorn R.C."/>
            <person name="Beaudoing E."/>
            <person name="Hot D."/>
        </authorList>
    </citation>
    <scope>NUCLEOTIDE SEQUENCE</scope>
    <source>
        <strain evidence="1">NRRL B-16292</strain>
    </source>
</reference>